<sequence length="362" mass="41704">MNKILFCASTASHIRNFHLPYIKALNEDGYDVWVATNSDKPIPYTKGVVAFPFTKSFLSPRNIAAVFKLRNFLKRERFDKISTHTALASAIIRLAVLLLPQKQRPRVYYIAHGFLFSKKDGFKKWLYLLPEKICAPVTNMLMVMNQEDLELAKRYCLYKEQLHLINGIGFNSDKFKLLSSEERENGRRAMGFSQADFLFIYAAEFSKRKNQQFLIKAFATVANQIPHAHLLLAGNGALLEHCKKLVKKLQMEKQIHFLGYMQQMQELYPLCDAAVSTSKVEGIPFNVLEAMSCGLPVLLSNIKGHRDLVENKEEFLFDTEQELCKKLVKNAVISAKPKDWTQNIKKYRLDVVKYPILQLYLQ</sequence>
<evidence type="ECO:0000259" key="1">
    <source>
        <dbReference type="Pfam" id="PF00534"/>
    </source>
</evidence>
<reference evidence="3" key="1">
    <citation type="submission" date="2019-04" db="EMBL/GenBank/DDBJ databases">
        <title>Evolution of Biomass-Degrading Anaerobic Consortia Revealed by Metagenomics.</title>
        <authorList>
            <person name="Peng X."/>
        </authorList>
    </citation>
    <scope>NUCLEOTIDE SEQUENCE</scope>
    <source>
        <strain evidence="3">SIG551</strain>
    </source>
</reference>
<proteinExistence type="predicted"/>
<dbReference type="InterPro" id="IPR028098">
    <property type="entry name" value="Glyco_trans_4-like_N"/>
</dbReference>
<dbReference type="Proteomes" id="UP000754750">
    <property type="component" value="Unassembled WGS sequence"/>
</dbReference>
<dbReference type="RefSeq" id="WP_326840254.1">
    <property type="nucleotide sequence ID" value="NZ_JBKWRC010000002.1"/>
</dbReference>
<dbReference type="PANTHER" id="PTHR45947">
    <property type="entry name" value="SULFOQUINOVOSYL TRANSFERASE SQD2"/>
    <property type="match status" value="1"/>
</dbReference>
<dbReference type="Pfam" id="PF13439">
    <property type="entry name" value="Glyco_transf_4"/>
    <property type="match status" value="1"/>
</dbReference>
<dbReference type="InterPro" id="IPR050194">
    <property type="entry name" value="Glycosyltransferase_grp1"/>
</dbReference>
<name>A0A928KR49_9FIRM</name>
<dbReference type="EMBL" id="SVNY01000003">
    <property type="protein sequence ID" value="MBE6833212.1"/>
    <property type="molecule type" value="Genomic_DNA"/>
</dbReference>
<protein>
    <submittedName>
        <fullName evidence="3">Glycosyltransferase family 4 protein</fullName>
    </submittedName>
</protein>
<comment type="caution">
    <text evidence="3">The sequence shown here is derived from an EMBL/GenBank/DDBJ whole genome shotgun (WGS) entry which is preliminary data.</text>
</comment>
<organism evidence="3 4">
    <name type="scientific">Faecalispora sporosphaeroides</name>
    <dbReference type="NCBI Taxonomy" id="1549"/>
    <lineage>
        <taxon>Bacteria</taxon>
        <taxon>Bacillati</taxon>
        <taxon>Bacillota</taxon>
        <taxon>Clostridia</taxon>
        <taxon>Eubacteriales</taxon>
        <taxon>Oscillospiraceae</taxon>
        <taxon>Faecalispora</taxon>
    </lineage>
</organism>
<dbReference type="Pfam" id="PF00534">
    <property type="entry name" value="Glycos_transf_1"/>
    <property type="match status" value="1"/>
</dbReference>
<gene>
    <name evidence="3" type="ORF">E7512_06465</name>
</gene>
<dbReference type="Gene3D" id="3.40.50.2000">
    <property type="entry name" value="Glycogen Phosphorylase B"/>
    <property type="match status" value="2"/>
</dbReference>
<dbReference type="PANTHER" id="PTHR45947:SF3">
    <property type="entry name" value="SULFOQUINOVOSYL TRANSFERASE SQD2"/>
    <property type="match status" value="1"/>
</dbReference>
<feature type="domain" description="Glycosyltransferase subfamily 4-like N-terminal" evidence="2">
    <location>
        <begin position="23"/>
        <end position="129"/>
    </location>
</feature>
<evidence type="ECO:0000313" key="3">
    <source>
        <dbReference type="EMBL" id="MBE6833212.1"/>
    </source>
</evidence>
<evidence type="ECO:0000259" key="2">
    <source>
        <dbReference type="Pfam" id="PF13439"/>
    </source>
</evidence>
<dbReference type="SUPFAM" id="SSF53756">
    <property type="entry name" value="UDP-Glycosyltransferase/glycogen phosphorylase"/>
    <property type="match status" value="1"/>
</dbReference>
<dbReference type="InterPro" id="IPR001296">
    <property type="entry name" value="Glyco_trans_1"/>
</dbReference>
<feature type="domain" description="Glycosyl transferase family 1" evidence="1">
    <location>
        <begin position="184"/>
        <end position="346"/>
    </location>
</feature>
<dbReference type="GO" id="GO:0016757">
    <property type="term" value="F:glycosyltransferase activity"/>
    <property type="evidence" value="ECO:0007669"/>
    <property type="project" value="InterPro"/>
</dbReference>
<dbReference type="AlphaFoldDB" id="A0A928KR49"/>
<evidence type="ECO:0000313" key="4">
    <source>
        <dbReference type="Proteomes" id="UP000754750"/>
    </source>
</evidence>
<accession>A0A928KR49</accession>